<keyword evidence="7" id="KW-1185">Reference proteome</keyword>
<dbReference type="Proteomes" id="UP000278807">
    <property type="component" value="Unassembled WGS sequence"/>
</dbReference>
<organism evidence="8">
    <name type="scientific">Rodentolepis nana</name>
    <name type="common">Dwarf tapeworm</name>
    <name type="synonym">Hymenolepis nana</name>
    <dbReference type="NCBI Taxonomy" id="102285"/>
    <lineage>
        <taxon>Eukaryota</taxon>
        <taxon>Metazoa</taxon>
        <taxon>Spiralia</taxon>
        <taxon>Lophotrochozoa</taxon>
        <taxon>Platyhelminthes</taxon>
        <taxon>Cestoda</taxon>
        <taxon>Eucestoda</taxon>
        <taxon>Cyclophyllidea</taxon>
        <taxon>Hymenolepididae</taxon>
        <taxon>Rodentolepis</taxon>
    </lineage>
</organism>
<evidence type="ECO:0000313" key="7">
    <source>
        <dbReference type="Proteomes" id="UP000278807"/>
    </source>
</evidence>
<dbReference type="WBParaSite" id="HNAJ_0000532401-mRNA-1">
    <property type="protein sequence ID" value="HNAJ_0000532401-mRNA-1"/>
    <property type="gene ID" value="HNAJ_0000532401"/>
</dbReference>
<feature type="transmembrane region" description="Helical" evidence="5">
    <location>
        <begin position="90"/>
        <end position="113"/>
    </location>
</feature>
<dbReference type="AlphaFoldDB" id="A0A0R3TE35"/>
<dbReference type="EMBL" id="UZAE01004421">
    <property type="protein sequence ID" value="VDO01182.1"/>
    <property type="molecule type" value="Genomic_DNA"/>
</dbReference>
<evidence type="ECO:0000313" key="6">
    <source>
        <dbReference type="EMBL" id="VDO01182.1"/>
    </source>
</evidence>
<reference evidence="8" key="1">
    <citation type="submission" date="2017-02" db="UniProtKB">
        <authorList>
            <consortium name="WormBaseParasite"/>
        </authorList>
    </citation>
    <scope>IDENTIFICATION</scope>
</reference>
<evidence type="ECO:0000256" key="1">
    <source>
        <dbReference type="ARBA" id="ARBA00004141"/>
    </source>
</evidence>
<proteinExistence type="predicted"/>
<dbReference type="GO" id="GO:0016020">
    <property type="term" value="C:membrane"/>
    <property type="evidence" value="ECO:0007669"/>
    <property type="project" value="UniProtKB-SubCell"/>
</dbReference>
<evidence type="ECO:0000256" key="4">
    <source>
        <dbReference type="ARBA" id="ARBA00023136"/>
    </source>
</evidence>
<keyword evidence="2 5" id="KW-0812">Transmembrane</keyword>
<protein>
    <submittedName>
        <fullName evidence="8">Transmembrane protein 65</fullName>
    </submittedName>
</protein>
<dbReference type="InterPro" id="IPR019537">
    <property type="entry name" value="TMEM65"/>
</dbReference>
<dbReference type="STRING" id="102285.A0A0R3TE35"/>
<gene>
    <name evidence="6" type="ORF">HNAJ_LOCUS5322</name>
</gene>
<evidence type="ECO:0000313" key="8">
    <source>
        <dbReference type="WBParaSite" id="HNAJ_0000532401-mRNA-1"/>
    </source>
</evidence>
<accession>A0A0R3TE35</accession>
<name>A0A0R3TE35_RODNA</name>
<evidence type="ECO:0000256" key="5">
    <source>
        <dbReference type="SAM" id="Phobius"/>
    </source>
</evidence>
<feature type="transmembrane region" description="Helical" evidence="5">
    <location>
        <begin position="181"/>
        <end position="201"/>
    </location>
</feature>
<evidence type="ECO:0000256" key="3">
    <source>
        <dbReference type="ARBA" id="ARBA00022989"/>
    </source>
</evidence>
<dbReference type="OrthoDB" id="430821at2759"/>
<dbReference type="Pfam" id="PF10507">
    <property type="entry name" value="TMEM65"/>
    <property type="match status" value="1"/>
</dbReference>
<keyword evidence="3 5" id="KW-1133">Transmembrane helix</keyword>
<dbReference type="PANTHER" id="PTHR21706">
    <property type="entry name" value="TRANSMEMBRANE PROTEIN 65"/>
    <property type="match status" value="1"/>
</dbReference>
<comment type="subcellular location">
    <subcellularLocation>
        <location evidence="1">Membrane</location>
        <topology evidence="1">Multi-pass membrane protein</topology>
    </subcellularLocation>
</comment>
<reference evidence="6 7" key="2">
    <citation type="submission" date="2018-11" db="EMBL/GenBank/DDBJ databases">
        <authorList>
            <consortium name="Pathogen Informatics"/>
        </authorList>
    </citation>
    <scope>NUCLEOTIDE SEQUENCE [LARGE SCALE GENOMIC DNA]</scope>
</reference>
<feature type="transmembrane region" description="Helical" evidence="5">
    <location>
        <begin position="119"/>
        <end position="151"/>
    </location>
</feature>
<dbReference type="PANTHER" id="PTHR21706:SF15">
    <property type="entry name" value="TRANSMEMBRANE PROTEIN 65"/>
    <property type="match status" value="1"/>
</dbReference>
<evidence type="ECO:0000256" key="2">
    <source>
        <dbReference type="ARBA" id="ARBA00022692"/>
    </source>
</evidence>
<keyword evidence="4 5" id="KW-0472">Membrane</keyword>
<sequence length="225" mass="25144">MYNASARLFSRFRWERITIRKLNKTSSTQYKRWQSSNPESRERSTSWATEFVNSCSELEKKHLYDALRKTSTESSQLKDSSPVSFRDLRLVFLASATPFIGFGFLDNFIMIVAGEYFDLTLAAVFGFSTMAAAGIGNLISDLCGLGLVGYVERYAMLFGVKSPLLSESQLQSACVRRYSNLGRMCGITLGCLIGMMPLLFFPSDEKEIEGAEAFVTESIDDTAVN</sequence>
<dbReference type="GO" id="GO:0005739">
    <property type="term" value="C:mitochondrion"/>
    <property type="evidence" value="ECO:0007669"/>
    <property type="project" value="TreeGrafter"/>
</dbReference>